<sequence length="250" mass="26445">MLADELERAETDARPVQPLSERFPDLTEHDAYAIQDLTLRRRLAAGATVSGHKIGLTSEAMRRQLGVADPDYGYVLSSRVLRSGDRLAASGLIAPMIEAELAVELSRDLDAPVGVADVAAATAAVHASLEVIDSRVRDWRIRLVDTVADNASCARVVLGSATTTPPSLAAVELRLRRNGELVATGRGSDVLDDPLNAVVWLANTLHRFGRTVRAGQIVFTGSLHAAVPVAAGDTVEADFSGIGGVSLHLT</sequence>
<dbReference type="SUPFAM" id="SSF56529">
    <property type="entry name" value="FAH"/>
    <property type="match status" value="1"/>
</dbReference>
<evidence type="ECO:0000313" key="4">
    <source>
        <dbReference type="Proteomes" id="UP000505377"/>
    </source>
</evidence>
<dbReference type="PANTHER" id="PTHR30143:SF0">
    <property type="entry name" value="2-KETO-4-PENTENOATE HYDRATASE"/>
    <property type="match status" value="1"/>
</dbReference>
<evidence type="ECO:0000256" key="1">
    <source>
        <dbReference type="ARBA" id="ARBA00023239"/>
    </source>
</evidence>
<reference evidence="3 4" key="1">
    <citation type="submission" date="2020-05" db="EMBL/GenBank/DDBJ databases">
        <authorList>
            <person name="Mo P."/>
        </authorList>
    </citation>
    <scope>NUCLEOTIDE SEQUENCE [LARGE SCALE GENOMIC DNA]</scope>
    <source>
        <strain evidence="3 4">Gen01</strain>
    </source>
</reference>
<dbReference type="KEGG" id="pbro:HOP40_33035"/>
<dbReference type="Proteomes" id="UP000505377">
    <property type="component" value="Chromosome"/>
</dbReference>
<accession>A0A6M6JUI9</accession>
<keyword evidence="1" id="KW-0456">Lyase</keyword>
<keyword evidence="4" id="KW-1185">Reference proteome</keyword>
<organism evidence="3 4">
    <name type="scientific">Pseudonocardia broussonetiae</name>
    <dbReference type="NCBI Taxonomy" id="2736640"/>
    <lineage>
        <taxon>Bacteria</taxon>
        <taxon>Bacillati</taxon>
        <taxon>Actinomycetota</taxon>
        <taxon>Actinomycetes</taxon>
        <taxon>Pseudonocardiales</taxon>
        <taxon>Pseudonocardiaceae</taxon>
        <taxon>Pseudonocardia</taxon>
    </lineage>
</organism>
<gene>
    <name evidence="3" type="ORF">HOP40_33035</name>
</gene>
<proteinExistence type="predicted"/>
<evidence type="ECO:0000259" key="2">
    <source>
        <dbReference type="Pfam" id="PF01557"/>
    </source>
</evidence>
<dbReference type="Gene3D" id="3.90.850.10">
    <property type="entry name" value="Fumarylacetoacetase-like, C-terminal domain"/>
    <property type="match status" value="1"/>
</dbReference>
<dbReference type="PANTHER" id="PTHR30143">
    <property type="entry name" value="ACID HYDRATASE"/>
    <property type="match status" value="1"/>
</dbReference>
<dbReference type="Pfam" id="PF01557">
    <property type="entry name" value="FAA_hydrolase"/>
    <property type="match status" value="1"/>
</dbReference>
<name>A0A6M6JUI9_9PSEU</name>
<dbReference type="InterPro" id="IPR011234">
    <property type="entry name" value="Fumarylacetoacetase-like_C"/>
</dbReference>
<feature type="domain" description="Fumarylacetoacetase-like C-terminal" evidence="2">
    <location>
        <begin position="84"/>
        <end position="244"/>
    </location>
</feature>
<dbReference type="GO" id="GO:0005737">
    <property type="term" value="C:cytoplasm"/>
    <property type="evidence" value="ECO:0007669"/>
    <property type="project" value="TreeGrafter"/>
</dbReference>
<dbReference type="EMBL" id="CP053564">
    <property type="protein sequence ID" value="QJY51085.1"/>
    <property type="molecule type" value="Genomic_DNA"/>
</dbReference>
<dbReference type="AlphaFoldDB" id="A0A6M6JUI9"/>
<protein>
    <recommendedName>
        <fullName evidence="2">Fumarylacetoacetase-like C-terminal domain-containing protein</fullName>
    </recommendedName>
</protein>
<dbReference type="GO" id="GO:0008684">
    <property type="term" value="F:2-oxopent-4-enoate hydratase activity"/>
    <property type="evidence" value="ECO:0007669"/>
    <property type="project" value="TreeGrafter"/>
</dbReference>
<evidence type="ECO:0000313" key="3">
    <source>
        <dbReference type="EMBL" id="QJY51085.1"/>
    </source>
</evidence>
<dbReference type="InterPro" id="IPR050772">
    <property type="entry name" value="Hydratase-Decarb/MhpD_sf"/>
</dbReference>
<dbReference type="InterPro" id="IPR036663">
    <property type="entry name" value="Fumarylacetoacetase_C_sf"/>
</dbReference>